<evidence type="ECO:0000256" key="2">
    <source>
        <dbReference type="ARBA" id="ARBA00005249"/>
    </source>
</evidence>
<feature type="region of interest" description="Disordered" evidence="8">
    <location>
        <begin position="114"/>
        <end position="148"/>
    </location>
</feature>
<keyword evidence="3 7" id="KW-0805">Transcription regulation</keyword>
<gene>
    <name evidence="9" type="primary">TFG1</name>
    <name evidence="9" type="ORF">GGH94_006078</name>
</gene>
<dbReference type="Proteomes" id="UP001140074">
    <property type="component" value="Unassembled WGS sequence"/>
</dbReference>
<evidence type="ECO:0000256" key="7">
    <source>
        <dbReference type="RuleBase" id="RU366044"/>
    </source>
</evidence>
<evidence type="ECO:0000313" key="9">
    <source>
        <dbReference type="EMBL" id="KAJ2859481.1"/>
    </source>
</evidence>
<dbReference type="InterPro" id="IPR011039">
    <property type="entry name" value="TFIIF_interaction"/>
</dbReference>
<feature type="compositionally biased region" description="Acidic residues" evidence="8">
    <location>
        <begin position="367"/>
        <end position="392"/>
    </location>
</feature>
<evidence type="ECO:0000256" key="8">
    <source>
        <dbReference type="SAM" id="MobiDB-lite"/>
    </source>
</evidence>
<evidence type="ECO:0000256" key="1">
    <source>
        <dbReference type="ARBA" id="ARBA00004123"/>
    </source>
</evidence>
<dbReference type="AlphaFoldDB" id="A0A9W8IC86"/>
<dbReference type="InterPro" id="IPR008851">
    <property type="entry name" value="TFIIF-alpha"/>
</dbReference>
<dbReference type="PANTHER" id="PTHR13011">
    <property type="entry name" value="TFIIF-ALPHA"/>
    <property type="match status" value="1"/>
</dbReference>
<dbReference type="GO" id="GO:0006367">
    <property type="term" value="P:transcription initiation at RNA polymerase II promoter"/>
    <property type="evidence" value="ECO:0007669"/>
    <property type="project" value="InterPro"/>
</dbReference>
<evidence type="ECO:0000313" key="10">
    <source>
        <dbReference type="Proteomes" id="UP001140074"/>
    </source>
</evidence>
<accession>A0A9W8IC86</accession>
<feature type="compositionally biased region" description="Low complexity" evidence="8">
    <location>
        <begin position="541"/>
        <end position="555"/>
    </location>
</feature>
<reference evidence="9" key="1">
    <citation type="submission" date="2022-07" db="EMBL/GenBank/DDBJ databases">
        <title>Phylogenomic reconstructions and comparative analyses of Kickxellomycotina fungi.</title>
        <authorList>
            <person name="Reynolds N.K."/>
            <person name="Stajich J.E."/>
            <person name="Barry K."/>
            <person name="Grigoriev I.V."/>
            <person name="Crous P."/>
            <person name="Smith M.E."/>
        </authorList>
    </citation>
    <scope>NUCLEOTIDE SEQUENCE</scope>
    <source>
        <strain evidence="9">RSA 476</strain>
    </source>
</reference>
<feature type="region of interest" description="Disordered" evidence="8">
    <location>
        <begin position="296"/>
        <end position="594"/>
    </location>
</feature>
<protein>
    <recommendedName>
        <fullName evidence="7">Transcription initiation factor IIF subunit alpha</fullName>
    </recommendedName>
</protein>
<feature type="compositionally biased region" description="Acidic residues" evidence="8">
    <location>
        <begin position="329"/>
        <end position="345"/>
    </location>
</feature>
<comment type="function">
    <text evidence="7">TFIIF is a general transcription initiation factor that binds to RNA polymerase II and helps to recruit it to the initiation complex in collaboration with TFIIB. It promotes transcription elongation.</text>
</comment>
<comment type="similarity">
    <text evidence="2 7">Belongs to the TFIIF alpha subunit family.</text>
</comment>
<sequence>MSSGIRRLEKKSGSAGMRNLGSRLNNRPAVAPRPANSTSRSDNIPLAAATGVSSSAQAPVDTRGSVEYTLVSSTQPARTHNVMRLLTSKSVDLQSFTPPVKLRRRNKEYYRLKTKKRNEEKAAALETEESKKREADGGLMEVDGGSEAKKEESAVPIYMVKEKPKIDINLIADRGGARSNKRNLFKKKTKQVFFADEEKRRLDIEEARPWVLEDDDEREVWTGSLEGGQSSTYVLFVLTDDGFKVVPVDRWYKFTPKLKYKTLTLDEAEEELNRARKSEAQDRWIMHKRMVRLDVNADGDAPVGPGGSERVQGSGGGAQPSRSKLVEREIDDDMGFDDDDDDDDEGDRKGKAPKKRGNESGRRAGGEDFDFEMEFDDDEELGDVQFEFNEEEVSQKKEQRQKASGPGYGSEEEEEEDGNAVGNDKFAAKRIDLRKSLRKREGRNEYKSDDEDANPYLTASESDSDEEEEEENPDKKPESEKPEDAAAAPGSAKPASGAQQSGKSATAANASATSAAAAAAAKKRKRVSVAPTGHQHHQSHARASSPVSAASGSSADARKQFKPNTPGGRPTGAASPASSSGSPPPSSSSPASADLITKQEIIDLIKSGVNTTKKLITCVRKKLKANPANKVRIQAIVKEVATLKDGELALKRA</sequence>
<evidence type="ECO:0000256" key="3">
    <source>
        <dbReference type="ARBA" id="ARBA00023015"/>
    </source>
</evidence>
<keyword evidence="6 7" id="KW-0539">Nucleus</keyword>
<evidence type="ECO:0000256" key="5">
    <source>
        <dbReference type="ARBA" id="ARBA00023163"/>
    </source>
</evidence>
<feature type="compositionally biased region" description="Basic and acidic residues" evidence="8">
    <location>
        <begin position="426"/>
        <end position="435"/>
    </location>
</feature>
<feature type="compositionally biased region" description="Basic and acidic residues" evidence="8">
    <location>
        <begin position="1"/>
        <end position="12"/>
    </location>
</feature>
<comment type="subcellular location">
    <subcellularLocation>
        <location evidence="1 7">Nucleus</location>
    </subcellularLocation>
</comment>
<dbReference type="Pfam" id="PF05793">
    <property type="entry name" value="TFIIF_alpha"/>
    <property type="match status" value="1"/>
</dbReference>
<keyword evidence="5 7" id="KW-0804">Transcription</keyword>
<keyword evidence="10" id="KW-1185">Reference proteome</keyword>
<feature type="compositionally biased region" description="Low complexity" evidence="8">
    <location>
        <begin position="485"/>
        <end position="520"/>
    </location>
</feature>
<feature type="compositionally biased region" description="Basic and acidic residues" evidence="8">
    <location>
        <begin position="346"/>
        <end position="366"/>
    </location>
</feature>
<feature type="compositionally biased region" description="Low complexity" evidence="8">
    <location>
        <begin position="572"/>
        <end position="581"/>
    </location>
</feature>
<feature type="compositionally biased region" description="Acidic residues" evidence="8">
    <location>
        <begin position="462"/>
        <end position="472"/>
    </location>
</feature>
<proteinExistence type="inferred from homology"/>
<dbReference type="GO" id="GO:0016251">
    <property type="term" value="F:RNA polymerase II general transcription initiation factor activity"/>
    <property type="evidence" value="ECO:0007669"/>
    <property type="project" value="TreeGrafter"/>
</dbReference>
<evidence type="ECO:0000256" key="4">
    <source>
        <dbReference type="ARBA" id="ARBA00023125"/>
    </source>
</evidence>
<dbReference type="GO" id="GO:0005674">
    <property type="term" value="C:transcription factor TFIIF complex"/>
    <property type="evidence" value="ECO:0007669"/>
    <property type="project" value="TreeGrafter"/>
</dbReference>
<dbReference type="SUPFAM" id="SSF50916">
    <property type="entry name" value="Rap30/74 interaction domains"/>
    <property type="match status" value="1"/>
</dbReference>
<dbReference type="EMBL" id="JANBUY010000386">
    <property type="protein sequence ID" value="KAJ2859481.1"/>
    <property type="molecule type" value="Genomic_DNA"/>
</dbReference>
<name>A0A9W8IC86_9FUNG</name>
<dbReference type="GO" id="GO:0003677">
    <property type="term" value="F:DNA binding"/>
    <property type="evidence" value="ECO:0007669"/>
    <property type="project" value="UniProtKB-KW"/>
</dbReference>
<dbReference type="PANTHER" id="PTHR13011:SF0">
    <property type="entry name" value="GENERAL TRANSCRIPTION FACTOR IIF SUBUNIT 1"/>
    <property type="match status" value="1"/>
</dbReference>
<organism evidence="9 10">
    <name type="scientific">Coemansia aciculifera</name>
    <dbReference type="NCBI Taxonomy" id="417176"/>
    <lineage>
        <taxon>Eukaryota</taxon>
        <taxon>Fungi</taxon>
        <taxon>Fungi incertae sedis</taxon>
        <taxon>Zoopagomycota</taxon>
        <taxon>Kickxellomycotina</taxon>
        <taxon>Kickxellomycetes</taxon>
        <taxon>Kickxellales</taxon>
        <taxon>Kickxellaceae</taxon>
        <taxon>Coemansia</taxon>
    </lineage>
</organism>
<comment type="caution">
    <text evidence="9">The sequence shown here is derived from an EMBL/GenBank/DDBJ whole genome shotgun (WGS) entry which is preliminary data.</text>
</comment>
<dbReference type="GO" id="GO:0001096">
    <property type="term" value="F:TFIIF-class transcription factor complex binding"/>
    <property type="evidence" value="ECO:0007669"/>
    <property type="project" value="TreeGrafter"/>
</dbReference>
<feature type="compositionally biased region" description="Basic and acidic residues" evidence="8">
    <location>
        <begin position="473"/>
        <end position="484"/>
    </location>
</feature>
<evidence type="ECO:0000256" key="6">
    <source>
        <dbReference type="ARBA" id="ARBA00023242"/>
    </source>
</evidence>
<feature type="compositionally biased region" description="Basic and acidic residues" evidence="8">
    <location>
        <begin position="114"/>
        <end position="136"/>
    </location>
</feature>
<feature type="region of interest" description="Disordered" evidence="8">
    <location>
        <begin position="1"/>
        <end position="61"/>
    </location>
</feature>
<keyword evidence="4 7" id="KW-0238">DNA-binding</keyword>
<dbReference type="GO" id="GO:0032968">
    <property type="term" value="P:positive regulation of transcription elongation by RNA polymerase II"/>
    <property type="evidence" value="ECO:0007669"/>
    <property type="project" value="InterPro"/>
</dbReference>